<comment type="caution">
    <text evidence="1">The sequence shown here is derived from an EMBL/GenBank/DDBJ whole genome shotgun (WGS) entry which is preliminary data.</text>
</comment>
<gene>
    <name evidence="1" type="ORF">ENSA5_23340</name>
</gene>
<evidence type="ECO:0008006" key="3">
    <source>
        <dbReference type="Google" id="ProtNLM"/>
    </source>
</evidence>
<name>A0A2S9YBB0_9BACT</name>
<dbReference type="Proteomes" id="UP000237968">
    <property type="component" value="Unassembled WGS sequence"/>
</dbReference>
<dbReference type="Pfam" id="PF13704">
    <property type="entry name" value="Glyco_tranf_2_4"/>
    <property type="match status" value="1"/>
</dbReference>
<dbReference type="EMBL" id="PVNK01000119">
    <property type="protein sequence ID" value="PRQ02407.1"/>
    <property type="molecule type" value="Genomic_DNA"/>
</dbReference>
<dbReference type="GO" id="GO:0030244">
    <property type="term" value="P:cellulose biosynthetic process"/>
    <property type="evidence" value="ECO:0007669"/>
    <property type="project" value="InterPro"/>
</dbReference>
<protein>
    <recommendedName>
        <fullName evidence="3">Glycosyl transferase family 2</fullName>
    </recommendedName>
</protein>
<dbReference type="PANTHER" id="PTHR46701:SF7">
    <property type="entry name" value="GLYCOSYLTRANSFERASE-LIKE KOBITO 1"/>
    <property type="match status" value="1"/>
</dbReference>
<evidence type="ECO:0000313" key="2">
    <source>
        <dbReference type="Proteomes" id="UP000237968"/>
    </source>
</evidence>
<accession>A0A2S9YBB0</accession>
<keyword evidence="2" id="KW-1185">Reference proteome</keyword>
<organism evidence="1 2">
    <name type="scientific">Enhygromyxa salina</name>
    <dbReference type="NCBI Taxonomy" id="215803"/>
    <lineage>
        <taxon>Bacteria</taxon>
        <taxon>Pseudomonadati</taxon>
        <taxon>Myxococcota</taxon>
        <taxon>Polyangia</taxon>
        <taxon>Nannocystales</taxon>
        <taxon>Nannocystaceae</taxon>
        <taxon>Enhygromyxa</taxon>
    </lineage>
</organism>
<dbReference type="PANTHER" id="PTHR46701">
    <property type="entry name" value="GLYCOSYLTRANSFERASE-LIKE KOBITO 1"/>
    <property type="match status" value="1"/>
</dbReference>
<dbReference type="RefSeq" id="WP_181197661.1">
    <property type="nucleotide sequence ID" value="NZ_PVNK01000119.1"/>
</dbReference>
<reference evidence="1 2" key="1">
    <citation type="submission" date="2018-03" db="EMBL/GenBank/DDBJ databases">
        <title>Draft Genome Sequences of the Obligatory Marine Myxobacteria Enhygromyxa salina SWB005.</title>
        <authorList>
            <person name="Poehlein A."/>
            <person name="Moghaddam J.A."/>
            <person name="Harms H."/>
            <person name="Alanjari M."/>
            <person name="Koenig G.M."/>
            <person name="Daniel R."/>
            <person name="Schaeberle T.F."/>
        </authorList>
    </citation>
    <scope>NUCLEOTIDE SEQUENCE [LARGE SCALE GENOMIC DNA]</scope>
    <source>
        <strain evidence="1 2">SWB005</strain>
    </source>
</reference>
<evidence type="ECO:0000313" key="1">
    <source>
        <dbReference type="EMBL" id="PRQ02407.1"/>
    </source>
</evidence>
<proteinExistence type="predicted"/>
<sequence>MTPVLAIASTVRGLDLSYRSALAHHRALGFSRFYLFVDDPSEREDLARMLGDLGGAGLELIPRDAAHDAKAASSPLYGDPQLPYARCVVTRQRINLAMVVELARRDGVDWLLHIDADELLAPPLGRELPEWLAERGPGYDELFFPNLEAVPQREEYDDPFVEVRTFKRSPYHLRKAQLDRLRYKHERQQFYVAYASGKSMFRPATIEPGAVPRSVHHFGPDLYAERVLIQDQLDGPTVLHYPMVGFMSFVRRVSGFNLDRVNQYEVLSDNPNNLFRQARRALTEYGLSELRRFYRQWVLYADEAELDQLRRWGALHELEPERWPRPAPPLPSAGAE</sequence>
<dbReference type="AlphaFoldDB" id="A0A2S9YBB0"/>
<dbReference type="GO" id="GO:0009737">
    <property type="term" value="P:response to abscisic acid"/>
    <property type="evidence" value="ECO:0007669"/>
    <property type="project" value="InterPro"/>
</dbReference>
<dbReference type="InterPro" id="IPR044224">
    <property type="entry name" value="KOBITO1-like"/>
</dbReference>